<dbReference type="AlphaFoldDB" id="A0A1M6P2W9"/>
<evidence type="ECO:0000313" key="4">
    <source>
        <dbReference type="Proteomes" id="UP000184498"/>
    </source>
</evidence>
<evidence type="ECO:0000259" key="1">
    <source>
        <dbReference type="Pfam" id="PF14292"/>
    </source>
</evidence>
<name>A0A1M6P2W9_9FLAO</name>
<dbReference type="Gene3D" id="2.60.40.3620">
    <property type="match status" value="2"/>
</dbReference>
<sequence>MKKYIVYKLLFTFLMFFGIISCDDRENLVVESSEAPIVIDLSKEKLLLDENFPENPALTITWDAAKYNTPVEVKYDLEISATDKFEAPYVLTSTIQSQTYASFTNKELNEAAKKIGLVPYVEQKMFFRITSHIGSDAFVQQSNITGLSITPYAASPVYEYVDLYLIGNSTPGTWTNSADNINLIPLLKNPSSKVEYSYTGYFKATAADAGFKIIQTKGLWNPQYGKGGSDGQLSTDGGSGNLTVPSDGYYNLSINIANLTYTIVPVDNPAQTFNNVSIIGNEGDWNTDIQLTQSTFDPHLWIGSSINLSSGKFKFRANNNWDVSWGTNAEFFGTTTKGGPDIPVSSEWVYDVYFNDMSGNYTIIPVK</sequence>
<dbReference type="OrthoDB" id="975117at2"/>
<dbReference type="GO" id="GO:0019867">
    <property type="term" value="C:outer membrane"/>
    <property type="evidence" value="ECO:0007669"/>
    <property type="project" value="InterPro"/>
</dbReference>
<dbReference type="STRING" id="216903.SAMN05444371_0828"/>
<proteinExistence type="predicted"/>
<protein>
    <submittedName>
        <fullName evidence="3">Uncharacterized protein</fullName>
    </submittedName>
</protein>
<evidence type="ECO:0000313" key="3">
    <source>
        <dbReference type="EMBL" id="SHK02281.1"/>
    </source>
</evidence>
<dbReference type="InterPro" id="IPR025970">
    <property type="entry name" value="SusE"/>
</dbReference>
<feature type="domain" description="SusE outer membrane protein" evidence="1">
    <location>
        <begin position="24"/>
        <end position="129"/>
    </location>
</feature>
<evidence type="ECO:0000259" key="2">
    <source>
        <dbReference type="Pfam" id="PF26123"/>
    </source>
</evidence>
<dbReference type="Pfam" id="PF14292">
    <property type="entry name" value="SusE"/>
    <property type="match status" value="1"/>
</dbReference>
<gene>
    <name evidence="3" type="ORF">SAMN05444371_0828</name>
</gene>
<dbReference type="InterPro" id="IPR058350">
    <property type="entry name" value="DUF8037"/>
</dbReference>
<dbReference type="GO" id="GO:2001070">
    <property type="term" value="F:starch binding"/>
    <property type="evidence" value="ECO:0007669"/>
    <property type="project" value="InterPro"/>
</dbReference>
<dbReference type="Proteomes" id="UP000184498">
    <property type="component" value="Unassembled WGS sequence"/>
</dbReference>
<dbReference type="Pfam" id="PF26123">
    <property type="entry name" value="DUF8037"/>
    <property type="match status" value="1"/>
</dbReference>
<accession>A0A1M6P2W9</accession>
<feature type="domain" description="DUF8037" evidence="2">
    <location>
        <begin position="163"/>
        <end position="264"/>
    </location>
</feature>
<dbReference type="EMBL" id="FRAM01000001">
    <property type="protein sequence ID" value="SHK02281.1"/>
    <property type="molecule type" value="Genomic_DNA"/>
</dbReference>
<organism evidence="3 4">
    <name type="scientific">Epilithonimonas mollis</name>
    <dbReference type="NCBI Taxonomy" id="216903"/>
    <lineage>
        <taxon>Bacteria</taxon>
        <taxon>Pseudomonadati</taxon>
        <taxon>Bacteroidota</taxon>
        <taxon>Flavobacteriia</taxon>
        <taxon>Flavobacteriales</taxon>
        <taxon>Weeksellaceae</taxon>
        <taxon>Chryseobacterium group</taxon>
        <taxon>Epilithonimonas</taxon>
    </lineage>
</organism>
<dbReference type="RefSeq" id="WP_072996557.1">
    <property type="nucleotide sequence ID" value="NZ_FRAM01000001.1"/>
</dbReference>
<reference evidence="4" key="1">
    <citation type="submission" date="2016-11" db="EMBL/GenBank/DDBJ databases">
        <authorList>
            <person name="Varghese N."/>
            <person name="Submissions S."/>
        </authorList>
    </citation>
    <scope>NUCLEOTIDE SEQUENCE [LARGE SCALE GENOMIC DNA]</scope>
    <source>
        <strain evidence="4">DSM 18016</strain>
    </source>
</reference>
<keyword evidence="4" id="KW-1185">Reference proteome</keyword>
<dbReference type="PROSITE" id="PS51257">
    <property type="entry name" value="PROKAR_LIPOPROTEIN"/>
    <property type="match status" value="1"/>
</dbReference>